<reference evidence="3 4" key="1">
    <citation type="submission" date="2020-06" db="EMBL/GenBank/DDBJ databases">
        <title>Dyadobacter sandarakinus sp. nov., isolated from the soil of the Arctic Yellow River Station.</title>
        <authorList>
            <person name="Zhang Y."/>
            <person name="Peng F."/>
        </authorList>
    </citation>
    <scope>NUCLEOTIDE SEQUENCE [LARGE SCALE GENOMIC DNA]</scope>
    <source>
        <strain evidence="3 4">Q3-56</strain>
    </source>
</reference>
<proteinExistence type="predicted"/>
<feature type="transmembrane region" description="Helical" evidence="1">
    <location>
        <begin position="136"/>
        <end position="155"/>
    </location>
</feature>
<feature type="transmembrane region" description="Helical" evidence="1">
    <location>
        <begin position="91"/>
        <end position="107"/>
    </location>
</feature>
<evidence type="ECO:0000313" key="3">
    <source>
        <dbReference type="EMBL" id="QRR01276.1"/>
    </source>
</evidence>
<dbReference type="InterPro" id="IPR002656">
    <property type="entry name" value="Acyl_transf_3_dom"/>
</dbReference>
<feature type="transmembrane region" description="Helical" evidence="1">
    <location>
        <begin position="21"/>
        <end position="37"/>
    </location>
</feature>
<accession>A0ABX7I5A1</accession>
<keyword evidence="1" id="KW-0472">Membrane</keyword>
<dbReference type="EMBL" id="CP056775">
    <property type="protein sequence ID" value="QRR01276.1"/>
    <property type="molecule type" value="Genomic_DNA"/>
</dbReference>
<feature type="transmembrane region" description="Helical" evidence="1">
    <location>
        <begin position="195"/>
        <end position="213"/>
    </location>
</feature>
<keyword evidence="3" id="KW-0808">Transferase</keyword>
<dbReference type="InterPro" id="IPR050879">
    <property type="entry name" value="Acyltransferase_3"/>
</dbReference>
<keyword evidence="1" id="KW-0812">Transmembrane</keyword>
<evidence type="ECO:0000256" key="1">
    <source>
        <dbReference type="SAM" id="Phobius"/>
    </source>
</evidence>
<sequence>MAQEEKPGEKATHLMRFRELDALRGMAAIAVVIFHFTMNDNAKLLGWDFRYGVTAVDIFFMISGFVIYLMTNRIRSWQEFLVFRFARLYPAFWYCLLITSAFVLIYNPRNFDPVQVLANTTMFPVYFGIENLDGSYWTLLVELVFYLWLFLIFLFDRKNDVEHVGAFTLGAILLFHALHFLYPVFYEVAVRKVELLNHFPLFYAGILFCLLTIRNSRSPKTFALILVALLSACYLHDKGGRSMYHISAREHYLILGGYFTIFFLFVFNKLSFINNPILLFLGRISYCLYLIHQYIGQQLISTLYQRFDMDANLALSIAVVICIVLAQLITTFVEIPANRYIRWLFKSWDERRHDRGKRGLIIQ</sequence>
<gene>
    <name evidence="3" type="ORF">HWI92_10340</name>
</gene>
<dbReference type="Pfam" id="PF01757">
    <property type="entry name" value="Acyl_transf_3"/>
    <property type="match status" value="1"/>
</dbReference>
<feature type="transmembrane region" description="Helical" evidence="1">
    <location>
        <begin position="49"/>
        <end position="70"/>
    </location>
</feature>
<feature type="domain" description="Acyltransferase 3" evidence="2">
    <location>
        <begin position="19"/>
        <end position="329"/>
    </location>
</feature>
<evidence type="ECO:0000313" key="4">
    <source>
        <dbReference type="Proteomes" id="UP000612680"/>
    </source>
</evidence>
<feature type="transmembrane region" description="Helical" evidence="1">
    <location>
        <begin position="167"/>
        <end position="189"/>
    </location>
</feature>
<protein>
    <submittedName>
        <fullName evidence="3">Acyltransferase</fullName>
    </submittedName>
</protein>
<dbReference type="Proteomes" id="UP000612680">
    <property type="component" value="Chromosome"/>
</dbReference>
<keyword evidence="3" id="KW-0012">Acyltransferase</keyword>
<feature type="transmembrane region" description="Helical" evidence="1">
    <location>
        <begin position="315"/>
        <end position="337"/>
    </location>
</feature>
<dbReference type="RefSeq" id="WP_204663426.1">
    <property type="nucleotide sequence ID" value="NZ_CP056775.1"/>
</dbReference>
<name>A0ABX7I5A1_9BACT</name>
<feature type="transmembrane region" description="Helical" evidence="1">
    <location>
        <begin position="252"/>
        <end position="270"/>
    </location>
</feature>
<evidence type="ECO:0000259" key="2">
    <source>
        <dbReference type="Pfam" id="PF01757"/>
    </source>
</evidence>
<dbReference type="PANTHER" id="PTHR23028">
    <property type="entry name" value="ACETYLTRANSFERASE"/>
    <property type="match status" value="1"/>
</dbReference>
<organism evidence="3 4">
    <name type="scientific">Dyadobacter sandarakinus</name>
    <dbReference type="NCBI Taxonomy" id="2747268"/>
    <lineage>
        <taxon>Bacteria</taxon>
        <taxon>Pseudomonadati</taxon>
        <taxon>Bacteroidota</taxon>
        <taxon>Cytophagia</taxon>
        <taxon>Cytophagales</taxon>
        <taxon>Spirosomataceae</taxon>
        <taxon>Dyadobacter</taxon>
    </lineage>
</organism>
<keyword evidence="4" id="KW-1185">Reference proteome</keyword>
<dbReference type="GO" id="GO:0016746">
    <property type="term" value="F:acyltransferase activity"/>
    <property type="evidence" value="ECO:0007669"/>
    <property type="project" value="UniProtKB-KW"/>
</dbReference>
<keyword evidence="1" id="KW-1133">Transmembrane helix</keyword>
<dbReference type="PANTHER" id="PTHR23028:SF131">
    <property type="entry name" value="BLR2367 PROTEIN"/>
    <property type="match status" value="1"/>
</dbReference>